<dbReference type="SUPFAM" id="SSF48403">
    <property type="entry name" value="Ankyrin repeat"/>
    <property type="match status" value="1"/>
</dbReference>
<name>A0A3F3PLX5_9EURO</name>
<dbReference type="Gene3D" id="1.25.40.20">
    <property type="entry name" value="Ankyrin repeat-containing domain"/>
    <property type="match status" value="1"/>
</dbReference>
<dbReference type="Pfam" id="PF12796">
    <property type="entry name" value="Ank_2"/>
    <property type="match status" value="1"/>
</dbReference>
<reference evidence="3 4" key="1">
    <citation type="submission" date="2018-07" db="EMBL/GenBank/DDBJ databases">
        <title>The genomes of Aspergillus section Nigri reveals drivers in fungal speciation.</title>
        <authorList>
            <consortium name="DOE Joint Genome Institute"/>
            <person name="Vesth T.C."/>
            <person name="Nybo J."/>
            <person name="Theobald S."/>
            <person name="Brandl J."/>
            <person name="Frisvad J.C."/>
            <person name="Nielsen K.F."/>
            <person name="Lyhne E.K."/>
            <person name="Kogle M.E."/>
            <person name="Kuo A."/>
            <person name="Riley R."/>
            <person name="Clum A."/>
            <person name="Nolan M."/>
            <person name="Lipzen A."/>
            <person name="Salamov A."/>
            <person name="Henrissat B."/>
            <person name="Wiebenga A."/>
            <person name="De vries R.P."/>
            <person name="Grigoriev I.V."/>
            <person name="Mortensen U.H."/>
            <person name="Andersen M.R."/>
            <person name="Baker S.E."/>
        </authorList>
    </citation>
    <scope>NUCLEOTIDE SEQUENCE [LARGE SCALE GENOMIC DNA]</scope>
    <source>
        <strain evidence="3 4">CBS 139.54b</strain>
    </source>
</reference>
<evidence type="ECO:0000313" key="4">
    <source>
        <dbReference type="Proteomes" id="UP000253729"/>
    </source>
</evidence>
<feature type="repeat" description="ANK" evidence="1">
    <location>
        <begin position="115"/>
        <end position="148"/>
    </location>
</feature>
<sequence>MTSIYELAKAGKLEELKNQLQEGNNDPNDPNYPNDYNDADKKTALGVAVFNGDIPTAQLLLNHGADPDGLEQGRPPLWIACNHRNDKANSYERLIQILLSKNANPRISSKVASDKGSTPLVQAVKTHKSPRVISALVDNGADPTEKVNDKSAEDLAQGRPHILNAMRPYWTRFQTRAIEVAKVISFVMAVMFWTNRNLMAVATAGAVTGATMVCKDAIFSRFRLSGKVEERYKKYFNETATFQDDREKERDEFKKKLGDIVKKHNLEKFFPRDSPFIETVVEKAVDLDRAPGNLVNVKDLAHLAFYQPVLYCDDSGSMKRENRSKHLDGLSQRITSITTRVVPDDEGIELRFINQATTAAMSKPTSEEVSQIIQQTPFLGWTEIGLNLRKKVLEDIVYKPLRENNLKRPVLVSIITDGHPQGNRKSRERRSTLKEAILECGKVLEKYGYKRDGELLSHIILYPLLTKIVVRFQISQIGNDREAEGFLNDLRDDSELDDVLYITSERLDAQFQEYREHEDKLEQWLLELLLAPLLYAQAD</sequence>
<accession>A0A3F3PLX5</accession>
<dbReference type="SMART" id="SM00248">
    <property type="entry name" value="ANK"/>
    <property type="match status" value="3"/>
</dbReference>
<dbReference type="AlphaFoldDB" id="A0A3F3PLX5"/>
<feature type="repeat" description="ANK" evidence="1">
    <location>
        <begin position="40"/>
        <end position="72"/>
    </location>
</feature>
<dbReference type="STRING" id="1341132.A0A3F3PLX5"/>
<gene>
    <name evidence="3" type="ORF">BDQ94DRAFT_184201</name>
</gene>
<evidence type="ECO:0000256" key="1">
    <source>
        <dbReference type="PROSITE-ProRule" id="PRU00023"/>
    </source>
</evidence>
<dbReference type="EMBL" id="KZ852082">
    <property type="protein sequence ID" value="RDH27924.1"/>
    <property type="molecule type" value="Genomic_DNA"/>
</dbReference>
<dbReference type="GeneID" id="38142942"/>
<feature type="compositionally biased region" description="Low complexity" evidence="2">
    <location>
        <begin position="24"/>
        <end position="36"/>
    </location>
</feature>
<dbReference type="RefSeq" id="XP_026620946.1">
    <property type="nucleotide sequence ID" value="XM_026774586.1"/>
</dbReference>
<proteinExistence type="predicted"/>
<dbReference type="Proteomes" id="UP000253729">
    <property type="component" value="Unassembled WGS sequence"/>
</dbReference>
<feature type="region of interest" description="Disordered" evidence="2">
    <location>
        <begin position="20"/>
        <end position="39"/>
    </location>
</feature>
<dbReference type="PANTHER" id="PTHR34706">
    <property type="entry name" value="SLR1338 PROTEIN"/>
    <property type="match status" value="1"/>
</dbReference>
<dbReference type="PROSITE" id="PS50297">
    <property type="entry name" value="ANK_REP_REGION"/>
    <property type="match status" value="1"/>
</dbReference>
<dbReference type="PROSITE" id="PS50088">
    <property type="entry name" value="ANK_REPEAT"/>
    <property type="match status" value="2"/>
</dbReference>
<dbReference type="InterPro" id="IPR036770">
    <property type="entry name" value="Ankyrin_rpt-contain_sf"/>
</dbReference>
<evidence type="ECO:0000256" key="2">
    <source>
        <dbReference type="SAM" id="MobiDB-lite"/>
    </source>
</evidence>
<dbReference type="InterPro" id="IPR002110">
    <property type="entry name" value="Ankyrin_rpt"/>
</dbReference>
<keyword evidence="1" id="KW-0040">ANK repeat</keyword>
<organism evidence="3 4">
    <name type="scientific">Aspergillus welwitschiae</name>
    <dbReference type="NCBI Taxonomy" id="1341132"/>
    <lineage>
        <taxon>Eukaryota</taxon>
        <taxon>Fungi</taxon>
        <taxon>Dikarya</taxon>
        <taxon>Ascomycota</taxon>
        <taxon>Pezizomycotina</taxon>
        <taxon>Eurotiomycetes</taxon>
        <taxon>Eurotiomycetidae</taxon>
        <taxon>Eurotiales</taxon>
        <taxon>Aspergillaceae</taxon>
        <taxon>Aspergillus</taxon>
        <taxon>Aspergillus subgen. Circumdati</taxon>
    </lineage>
</organism>
<keyword evidence="4" id="KW-1185">Reference proteome</keyword>
<evidence type="ECO:0000313" key="3">
    <source>
        <dbReference type="EMBL" id="RDH27924.1"/>
    </source>
</evidence>
<dbReference type="PANTHER" id="PTHR34706:SF3">
    <property type="entry name" value="ANKYRIN REPEAT PROTEIN (AFU_ORTHOLOGUE AFUA_7G06200)"/>
    <property type="match status" value="1"/>
</dbReference>
<protein>
    <submittedName>
        <fullName evidence="3">Uncharacterized protein</fullName>
    </submittedName>
</protein>